<dbReference type="AlphaFoldDB" id="A0A9J5WNH0"/>
<organism evidence="1 2">
    <name type="scientific">Solanum commersonii</name>
    <name type="common">Commerson's wild potato</name>
    <name type="synonym">Commerson's nightshade</name>
    <dbReference type="NCBI Taxonomy" id="4109"/>
    <lineage>
        <taxon>Eukaryota</taxon>
        <taxon>Viridiplantae</taxon>
        <taxon>Streptophyta</taxon>
        <taxon>Embryophyta</taxon>
        <taxon>Tracheophyta</taxon>
        <taxon>Spermatophyta</taxon>
        <taxon>Magnoliopsida</taxon>
        <taxon>eudicotyledons</taxon>
        <taxon>Gunneridae</taxon>
        <taxon>Pentapetalae</taxon>
        <taxon>asterids</taxon>
        <taxon>lamiids</taxon>
        <taxon>Solanales</taxon>
        <taxon>Solanaceae</taxon>
        <taxon>Solanoideae</taxon>
        <taxon>Solaneae</taxon>
        <taxon>Solanum</taxon>
    </lineage>
</organism>
<gene>
    <name evidence="1" type="ORF">H5410_057232</name>
</gene>
<proteinExistence type="predicted"/>
<comment type="caution">
    <text evidence="1">The sequence shown here is derived from an EMBL/GenBank/DDBJ whole genome shotgun (WGS) entry which is preliminary data.</text>
</comment>
<evidence type="ECO:0000313" key="2">
    <source>
        <dbReference type="Proteomes" id="UP000824120"/>
    </source>
</evidence>
<evidence type="ECO:0000313" key="1">
    <source>
        <dbReference type="EMBL" id="KAG5577098.1"/>
    </source>
</evidence>
<accession>A0A9J5WNH0</accession>
<keyword evidence="2" id="KW-1185">Reference proteome</keyword>
<protein>
    <submittedName>
        <fullName evidence="1">Uncharacterized protein</fullName>
    </submittedName>
</protein>
<reference evidence="1 2" key="1">
    <citation type="submission" date="2020-09" db="EMBL/GenBank/DDBJ databases">
        <title>De no assembly of potato wild relative species, Solanum commersonii.</title>
        <authorList>
            <person name="Cho K."/>
        </authorList>
    </citation>
    <scope>NUCLEOTIDE SEQUENCE [LARGE SCALE GENOMIC DNA]</scope>
    <source>
        <strain evidence="1">LZ3.2</strain>
        <tissue evidence="1">Leaf</tissue>
    </source>
</reference>
<sequence length="76" mass="8598">MVHYSLVINSSRGEGVDCGSQLLNWRHLFLEWWSPATCFNQKEQDQELDGLGILGYCCMNSRKEVSDLSEITVGDS</sequence>
<dbReference type="EMBL" id="JACXVP010000011">
    <property type="protein sequence ID" value="KAG5577098.1"/>
    <property type="molecule type" value="Genomic_DNA"/>
</dbReference>
<name>A0A9J5WNH0_SOLCO</name>
<dbReference type="Proteomes" id="UP000824120">
    <property type="component" value="Chromosome 11"/>
</dbReference>